<sequence length="166" mass="17819">MTTNAYSPSPGFTESCPPDDRQSFNYVADLGCGSGDQLIKAASSRQDVRGLGSDAADGAIKIADKAVVETGLAHHITITQGDATALAARPECTGVDLVMTFMMGHGFWPRSEAVASLRRVREIFPDLKQFLIADSTRTTTYANRRCPSSHDIRVCPRCAGRLPADT</sequence>
<proteinExistence type="predicted"/>
<dbReference type="EMBL" id="JBHSFS010000022">
    <property type="protein sequence ID" value="MFC4517615.1"/>
    <property type="molecule type" value="Genomic_DNA"/>
</dbReference>
<evidence type="ECO:0000313" key="2">
    <source>
        <dbReference type="EMBL" id="MFC4517615.1"/>
    </source>
</evidence>
<dbReference type="InterPro" id="IPR029063">
    <property type="entry name" value="SAM-dependent_MTases_sf"/>
</dbReference>
<dbReference type="RefSeq" id="WP_417924172.1">
    <property type="nucleotide sequence ID" value="NZ_JBHSFS010000022.1"/>
</dbReference>
<gene>
    <name evidence="2" type="ORF">ACFPEN_32480</name>
</gene>
<dbReference type="Pfam" id="PF13649">
    <property type="entry name" value="Methyltransf_25"/>
    <property type="match status" value="1"/>
</dbReference>
<dbReference type="Proteomes" id="UP001595990">
    <property type="component" value="Unassembled WGS sequence"/>
</dbReference>
<comment type="caution">
    <text evidence="2">The sequence shown here is derived from an EMBL/GenBank/DDBJ whole genome shotgun (WGS) entry which is preliminary data.</text>
</comment>
<keyword evidence="3" id="KW-1185">Reference proteome</keyword>
<feature type="domain" description="Methyltransferase" evidence="1">
    <location>
        <begin position="27"/>
        <end position="120"/>
    </location>
</feature>
<dbReference type="CDD" id="cd02440">
    <property type="entry name" value="AdoMet_MTases"/>
    <property type="match status" value="1"/>
</dbReference>
<evidence type="ECO:0000313" key="3">
    <source>
        <dbReference type="Proteomes" id="UP001595990"/>
    </source>
</evidence>
<dbReference type="SUPFAM" id="SSF53335">
    <property type="entry name" value="S-adenosyl-L-methionine-dependent methyltransferases"/>
    <property type="match status" value="1"/>
</dbReference>
<protein>
    <submittedName>
        <fullName evidence="2">Class I SAM-dependent methyltransferase</fullName>
        <ecNumber evidence="2">2.1.-.-</ecNumber>
    </submittedName>
</protein>
<evidence type="ECO:0000259" key="1">
    <source>
        <dbReference type="Pfam" id="PF13649"/>
    </source>
</evidence>
<keyword evidence="2" id="KW-0808">Transferase</keyword>
<dbReference type="EC" id="2.1.-.-" evidence="2"/>
<name>A0ABV9BU13_9ACTN</name>
<reference evidence="3" key="1">
    <citation type="journal article" date="2019" name="Int. J. Syst. Evol. Microbiol.">
        <title>The Global Catalogue of Microorganisms (GCM) 10K type strain sequencing project: providing services to taxonomists for standard genome sequencing and annotation.</title>
        <authorList>
            <consortium name="The Broad Institute Genomics Platform"/>
            <consortium name="The Broad Institute Genome Sequencing Center for Infectious Disease"/>
            <person name="Wu L."/>
            <person name="Ma J."/>
        </authorList>
    </citation>
    <scope>NUCLEOTIDE SEQUENCE [LARGE SCALE GENOMIC DNA]</scope>
    <source>
        <strain evidence="3">CECT 8064</strain>
    </source>
</reference>
<organism evidence="2 3">
    <name type="scientific">Streptomyces ehimensis</name>
    <dbReference type="NCBI Taxonomy" id="68195"/>
    <lineage>
        <taxon>Bacteria</taxon>
        <taxon>Bacillati</taxon>
        <taxon>Actinomycetota</taxon>
        <taxon>Actinomycetes</taxon>
        <taxon>Kitasatosporales</taxon>
        <taxon>Streptomycetaceae</taxon>
        <taxon>Streptomyces</taxon>
    </lineage>
</organism>
<keyword evidence="2" id="KW-0489">Methyltransferase</keyword>
<dbReference type="InterPro" id="IPR041698">
    <property type="entry name" value="Methyltransf_25"/>
</dbReference>
<dbReference type="GO" id="GO:0008168">
    <property type="term" value="F:methyltransferase activity"/>
    <property type="evidence" value="ECO:0007669"/>
    <property type="project" value="UniProtKB-KW"/>
</dbReference>
<accession>A0ABV9BU13</accession>
<dbReference type="Gene3D" id="3.40.50.150">
    <property type="entry name" value="Vaccinia Virus protein VP39"/>
    <property type="match status" value="1"/>
</dbReference>
<dbReference type="GO" id="GO:0032259">
    <property type="term" value="P:methylation"/>
    <property type="evidence" value="ECO:0007669"/>
    <property type="project" value="UniProtKB-KW"/>
</dbReference>